<dbReference type="SUPFAM" id="SSF47188">
    <property type="entry name" value="Hemerythrin-like"/>
    <property type="match status" value="1"/>
</dbReference>
<keyword evidence="2" id="KW-0561">Oxygen transport</keyword>
<evidence type="ECO:0000256" key="1">
    <source>
        <dbReference type="ARBA" id="ARBA00010587"/>
    </source>
</evidence>
<protein>
    <submittedName>
        <fullName evidence="6">Bacteriohemerythrin</fullName>
    </submittedName>
</protein>
<dbReference type="PROSITE" id="PS00550">
    <property type="entry name" value="HEMERYTHRINS"/>
    <property type="match status" value="1"/>
</dbReference>
<dbReference type="PANTHER" id="PTHR37164:SF1">
    <property type="entry name" value="BACTERIOHEMERYTHRIN"/>
    <property type="match status" value="1"/>
</dbReference>
<dbReference type="NCBIfam" id="TIGR02481">
    <property type="entry name" value="hemeryth_dom"/>
    <property type="match status" value="1"/>
</dbReference>
<feature type="domain" description="Hemerythrin-like" evidence="5">
    <location>
        <begin position="12"/>
        <end position="124"/>
    </location>
</feature>
<proteinExistence type="inferred from homology"/>
<dbReference type="InterPro" id="IPR016131">
    <property type="entry name" value="Haemerythrin_Fe_BS"/>
</dbReference>
<dbReference type="CDD" id="cd12107">
    <property type="entry name" value="Hemerythrin"/>
    <property type="match status" value="1"/>
</dbReference>
<name>A0A939H1S5_9BURK</name>
<keyword evidence="3" id="KW-0479">Metal-binding</keyword>
<dbReference type="AlphaFoldDB" id="A0A939H1S5"/>
<keyword evidence="7" id="KW-1185">Reference proteome</keyword>
<reference evidence="6" key="1">
    <citation type="submission" date="2021-03" db="EMBL/GenBank/DDBJ databases">
        <title>Comamonas denitrificans.</title>
        <authorList>
            <person name="Finster K."/>
        </authorList>
    </citation>
    <scope>NUCLEOTIDE SEQUENCE</scope>
    <source>
        <strain evidence="6">MM2021_4</strain>
    </source>
</reference>
<dbReference type="NCBIfam" id="NF033749">
    <property type="entry name" value="bact_hemeryth"/>
    <property type="match status" value="1"/>
</dbReference>
<dbReference type="InterPro" id="IPR035938">
    <property type="entry name" value="Hemerythrin-like_sf"/>
</dbReference>
<dbReference type="InterPro" id="IPR012827">
    <property type="entry name" value="Hemerythrin_metal-bd"/>
</dbReference>
<comment type="caution">
    <text evidence="6">The sequence shown here is derived from an EMBL/GenBank/DDBJ whole genome shotgun (WGS) entry which is preliminary data.</text>
</comment>
<dbReference type="GO" id="GO:0046872">
    <property type="term" value="F:metal ion binding"/>
    <property type="evidence" value="ECO:0007669"/>
    <property type="project" value="UniProtKB-KW"/>
</dbReference>
<dbReference type="Proteomes" id="UP000664731">
    <property type="component" value="Unassembled WGS sequence"/>
</dbReference>
<keyword evidence="4" id="KW-0408">Iron</keyword>
<evidence type="ECO:0000256" key="3">
    <source>
        <dbReference type="ARBA" id="ARBA00022723"/>
    </source>
</evidence>
<dbReference type="NCBIfam" id="NF002007">
    <property type="entry name" value="PRK00808.1"/>
    <property type="match status" value="1"/>
</dbReference>
<dbReference type="PANTHER" id="PTHR37164">
    <property type="entry name" value="BACTERIOHEMERYTHRIN"/>
    <property type="match status" value="1"/>
</dbReference>
<keyword evidence="2" id="KW-0813">Transport</keyword>
<dbReference type="Gene3D" id="1.20.120.50">
    <property type="entry name" value="Hemerythrin-like"/>
    <property type="match status" value="1"/>
</dbReference>
<dbReference type="InterPro" id="IPR050669">
    <property type="entry name" value="Hemerythrin"/>
</dbReference>
<evidence type="ECO:0000313" key="6">
    <source>
        <dbReference type="EMBL" id="MBO1250694.1"/>
    </source>
</evidence>
<sequence>MAHLVWSADLDTGIAEIDRQHQRIAQYINTLYNLRSSPDRQALSQVIADTADYTESHFAFEESLLEQAGYTFLGPHKKVHELFIRRIVSIQERFAAGEDVADELHKLLSRWLFSHIRTEDHAYAATVKKYLNRVDAAPRQGAPDAETRHIDYEKLFPELEHRMQKKGWLARLFGR</sequence>
<dbReference type="EMBL" id="JAFNME010000038">
    <property type="protein sequence ID" value="MBO1250694.1"/>
    <property type="molecule type" value="Genomic_DNA"/>
</dbReference>
<evidence type="ECO:0000259" key="5">
    <source>
        <dbReference type="Pfam" id="PF01814"/>
    </source>
</evidence>
<gene>
    <name evidence="6" type="ORF">J1777_12795</name>
</gene>
<dbReference type="GO" id="GO:0005344">
    <property type="term" value="F:oxygen carrier activity"/>
    <property type="evidence" value="ECO:0007669"/>
    <property type="project" value="UniProtKB-KW"/>
</dbReference>
<dbReference type="Pfam" id="PF01814">
    <property type="entry name" value="Hemerythrin"/>
    <property type="match status" value="1"/>
</dbReference>
<comment type="similarity">
    <text evidence="1">Belongs to the hemerythrin family.</text>
</comment>
<organism evidence="6 7">
    <name type="scientific">Comamonas denitrificans</name>
    <dbReference type="NCBI Taxonomy" id="117506"/>
    <lineage>
        <taxon>Bacteria</taxon>
        <taxon>Pseudomonadati</taxon>
        <taxon>Pseudomonadota</taxon>
        <taxon>Betaproteobacteria</taxon>
        <taxon>Burkholderiales</taxon>
        <taxon>Comamonadaceae</taxon>
        <taxon>Comamonas</taxon>
    </lineage>
</organism>
<dbReference type="RefSeq" id="WP_207576084.1">
    <property type="nucleotide sequence ID" value="NZ_JAFNME010000038.1"/>
</dbReference>
<evidence type="ECO:0000256" key="4">
    <source>
        <dbReference type="ARBA" id="ARBA00023004"/>
    </source>
</evidence>
<accession>A0A939H1S5</accession>
<evidence type="ECO:0000313" key="7">
    <source>
        <dbReference type="Proteomes" id="UP000664731"/>
    </source>
</evidence>
<evidence type="ECO:0000256" key="2">
    <source>
        <dbReference type="ARBA" id="ARBA00022621"/>
    </source>
</evidence>
<dbReference type="InterPro" id="IPR012312">
    <property type="entry name" value="Hemerythrin-like"/>
</dbReference>